<organism evidence="3 4">
    <name type="scientific">Triparma retinervis</name>
    <dbReference type="NCBI Taxonomy" id="2557542"/>
    <lineage>
        <taxon>Eukaryota</taxon>
        <taxon>Sar</taxon>
        <taxon>Stramenopiles</taxon>
        <taxon>Ochrophyta</taxon>
        <taxon>Bolidophyceae</taxon>
        <taxon>Parmales</taxon>
        <taxon>Triparmaceae</taxon>
        <taxon>Triparma</taxon>
    </lineage>
</organism>
<comment type="caution">
    <text evidence="3">The sequence shown here is derived from an EMBL/GenBank/DDBJ whole genome shotgun (WGS) entry which is preliminary data.</text>
</comment>
<feature type="transmembrane region" description="Helical" evidence="2">
    <location>
        <begin position="72"/>
        <end position="95"/>
    </location>
</feature>
<evidence type="ECO:0000313" key="4">
    <source>
        <dbReference type="Proteomes" id="UP001165082"/>
    </source>
</evidence>
<protein>
    <submittedName>
        <fullName evidence="3">Uncharacterized protein</fullName>
    </submittedName>
</protein>
<keyword evidence="4" id="KW-1185">Reference proteome</keyword>
<evidence type="ECO:0000256" key="2">
    <source>
        <dbReference type="SAM" id="Phobius"/>
    </source>
</evidence>
<dbReference type="EMBL" id="BRXZ01007506">
    <property type="protein sequence ID" value="GMI29271.1"/>
    <property type="molecule type" value="Genomic_DNA"/>
</dbReference>
<feature type="region of interest" description="Disordered" evidence="1">
    <location>
        <begin position="1"/>
        <end position="20"/>
    </location>
</feature>
<dbReference type="AlphaFoldDB" id="A0A9W7G2G6"/>
<evidence type="ECO:0000256" key="1">
    <source>
        <dbReference type="SAM" id="MobiDB-lite"/>
    </source>
</evidence>
<keyword evidence="2" id="KW-1133">Transmembrane helix</keyword>
<dbReference type="Proteomes" id="UP001165082">
    <property type="component" value="Unassembled WGS sequence"/>
</dbReference>
<accession>A0A9W7G2G6</accession>
<keyword evidence="2" id="KW-0472">Membrane</keyword>
<gene>
    <name evidence="3" type="ORF">TrRE_jg1799</name>
</gene>
<keyword evidence="2" id="KW-0812">Transmembrane</keyword>
<feature type="compositionally biased region" description="Basic and acidic residues" evidence="1">
    <location>
        <begin position="1"/>
        <end position="14"/>
    </location>
</feature>
<evidence type="ECO:0000313" key="3">
    <source>
        <dbReference type="EMBL" id="GMI29271.1"/>
    </source>
</evidence>
<sequence length="99" mass="10641">MRSAELRELSRLEGGEESGPVAARELREDLGKAGVEVTRALDALSGGEGLRCSRDVDWERIKIVRAKDKRNWAMNVIRIVGKASVVVGGLAVLLASRGG</sequence>
<proteinExistence type="predicted"/>
<reference evidence="3" key="1">
    <citation type="submission" date="2022-07" db="EMBL/GenBank/DDBJ databases">
        <title>Genome analysis of Parmales, a sister group of diatoms, reveals the evolutionary specialization of diatoms from phago-mixotrophs to photoautotrophs.</title>
        <authorList>
            <person name="Ban H."/>
            <person name="Sato S."/>
            <person name="Yoshikawa S."/>
            <person name="Kazumasa Y."/>
            <person name="Nakamura Y."/>
            <person name="Ichinomiya M."/>
            <person name="Saitoh K."/>
            <person name="Sato N."/>
            <person name="Blanc-Mathieu R."/>
            <person name="Endo H."/>
            <person name="Kuwata A."/>
            <person name="Ogata H."/>
        </authorList>
    </citation>
    <scope>NUCLEOTIDE SEQUENCE</scope>
</reference>
<name>A0A9W7G2G6_9STRA</name>